<feature type="binding site" evidence="9">
    <location>
        <begin position="213"/>
        <end position="216"/>
    </location>
    <ligand>
        <name>substrate</name>
    </ligand>
</feature>
<dbReference type="OrthoDB" id="9802090at2"/>
<dbReference type="InterPro" id="IPR003358">
    <property type="entry name" value="tRNA_(Gua-N-7)_MeTrfase_Trmb"/>
</dbReference>
<feature type="binding site" evidence="9">
    <location>
        <position position="144"/>
    </location>
    <ligand>
        <name>substrate</name>
    </ligand>
</feature>
<reference evidence="10 11" key="1">
    <citation type="submission" date="2019-11" db="EMBL/GenBank/DDBJ databases">
        <authorList>
            <person name="Holert J."/>
        </authorList>
    </citation>
    <scope>NUCLEOTIDE SEQUENCE [LARGE SCALE GENOMIC DNA]</scope>
    <source>
        <strain evidence="10">BC5_2</strain>
    </source>
</reference>
<comment type="pathway">
    <text evidence="7 9">tRNA modification; N(7)-methylguanine-tRNA biosynthesis.</text>
</comment>
<evidence type="ECO:0000256" key="5">
    <source>
        <dbReference type="ARBA" id="ARBA00022691"/>
    </source>
</evidence>
<dbReference type="SUPFAM" id="SSF53335">
    <property type="entry name" value="S-adenosyl-L-methionine-dependent methyltransferases"/>
    <property type="match status" value="1"/>
</dbReference>
<dbReference type="InterPro" id="IPR055361">
    <property type="entry name" value="tRNA_methyltr_TrmB_bact"/>
</dbReference>
<dbReference type="FunFam" id="3.40.50.150:FF:000035">
    <property type="entry name" value="tRNA (guanine-N(7)-)-methyltransferase"/>
    <property type="match status" value="1"/>
</dbReference>
<evidence type="ECO:0000256" key="8">
    <source>
        <dbReference type="ARBA" id="ARBA00060767"/>
    </source>
</evidence>
<evidence type="ECO:0000256" key="3">
    <source>
        <dbReference type="ARBA" id="ARBA00022603"/>
    </source>
</evidence>
<keyword evidence="6 9" id="KW-0819">tRNA processing</keyword>
<evidence type="ECO:0000313" key="11">
    <source>
        <dbReference type="Proteomes" id="UP000434580"/>
    </source>
</evidence>
<dbReference type="InterPro" id="IPR029063">
    <property type="entry name" value="SAM-dependent_MTases_sf"/>
</dbReference>
<protein>
    <recommendedName>
        <fullName evidence="9">tRNA (guanine-N(7)-)-methyltransferase</fullName>
        <ecNumber evidence="9">2.1.1.33</ecNumber>
    </recommendedName>
    <alternativeName>
        <fullName evidence="9">tRNA (guanine(46)-N(7))-methyltransferase</fullName>
    </alternativeName>
    <alternativeName>
        <fullName evidence="9">tRNA(m7G46)-methyltransferase</fullName>
    </alternativeName>
</protein>
<feature type="binding site" evidence="9">
    <location>
        <position position="65"/>
    </location>
    <ligand>
        <name>S-adenosyl-L-methionine</name>
        <dbReference type="ChEBI" id="CHEBI:59789"/>
    </ligand>
</feature>
<evidence type="ECO:0000256" key="7">
    <source>
        <dbReference type="ARBA" id="ARBA00060552"/>
    </source>
</evidence>
<dbReference type="GO" id="GO:0043527">
    <property type="term" value="C:tRNA methyltransferase complex"/>
    <property type="evidence" value="ECO:0007669"/>
    <property type="project" value="TreeGrafter"/>
</dbReference>
<comment type="catalytic activity">
    <reaction evidence="1 9">
        <text>guanosine(46) in tRNA + S-adenosyl-L-methionine = N(7)-methylguanosine(46) in tRNA + S-adenosyl-L-homocysteine</text>
        <dbReference type="Rhea" id="RHEA:42708"/>
        <dbReference type="Rhea" id="RHEA-COMP:10188"/>
        <dbReference type="Rhea" id="RHEA-COMP:10189"/>
        <dbReference type="ChEBI" id="CHEBI:57856"/>
        <dbReference type="ChEBI" id="CHEBI:59789"/>
        <dbReference type="ChEBI" id="CHEBI:74269"/>
        <dbReference type="ChEBI" id="CHEBI:74480"/>
        <dbReference type="EC" id="2.1.1.33"/>
    </reaction>
</comment>
<dbReference type="HAMAP" id="MF_01057">
    <property type="entry name" value="tRNA_methyltr_TrmB"/>
    <property type="match status" value="1"/>
</dbReference>
<dbReference type="EMBL" id="CACSII010000001">
    <property type="protein sequence ID" value="CAA0083885.1"/>
    <property type="molecule type" value="Genomic_DNA"/>
</dbReference>
<dbReference type="Pfam" id="PF02390">
    <property type="entry name" value="Methyltransf_4"/>
    <property type="match status" value="1"/>
</dbReference>
<evidence type="ECO:0000256" key="6">
    <source>
        <dbReference type="ARBA" id="ARBA00022694"/>
    </source>
</evidence>
<feature type="binding site" evidence="9">
    <location>
        <position position="140"/>
    </location>
    <ligand>
        <name>S-adenosyl-L-methionine</name>
        <dbReference type="ChEBI" id="CHEBI:59789"/>
    </ligand>
</feature>
<feature type="binding site" evidence="9">
    <location>
        <position position="176"/>
    </location>
    <ligand>
        <name>substrate</name>
    </ligand>
</feature>
<organism evidence="10 11">
    <name type="scientific">BD1-7 clade bacterium</name>
    <dbReference type="NCBI Taxonomy" id="2029982"/>
    <lineage>
        <taxon>Bacteria</taxon>
        <taxon>Pseudomonadati</taxon>
        <taxon>Pseudomonadota</taxon>
        <taxon>Gammaproteobacteria</taxon>
        <taxon>Cellvibrionales</taxon>
        <taxon>Spongiibacteraceae</taxon>
        <taxon>BD1-7 clade</taxon>
    </lineage>
</organism>
<feature type="region of interest" description="Interaction with RNA" evidence="9">
    <location>
        <begin position="146"/>
        <end position="151"/>
    </location>
</feature>
<dbReference type="PANTHER" id="PTHR23417">
    <property type="entry name" value="3-DEOXY-D-MANNO-OCTULOSONIC-ACID TRANSFERASE/TRNA GUANINE-N 7 - -METHYLTRANSFERASE"/>
    <property type="match status" value="1"/>
</dbReference>
<keyword evidence="5 9" id="KW-0949">S-adenosyl-L-methionine</keyword>
<dbReference type="PANTHER" id="PTHR23417:SF14">
    <property type="entry name" value="PENTACOTRIPEPTIDE-REPEAT REGION OF PRORP DOMAIN-CONTAINING PROTEIN"/>
    <property type="match status" value="1"/>
</dbReference>
<dbReference type="EC" id="2.1.1.33" evidence="9"/>
<evidence type="ECO:0000256" key="1">
    <source>
        <dbReference type="ARBA" id="ARBA00000142"/>
    </source>
</evidence>
<sequence length="240" mass="27390">MTDDTPFPEAHQRRPIRSFVLRTGRMTPSQQRAYDSEWPKWGLVQADGMIDPHAVFERDAPRVLEIGFGMGDSLAHMAAHAPDKDFIGVEVHTPGVGRLLSLIEQDALTNLRIYRDDAVEILDRCVPDGSLSRVQIYFPDPWHKKKHNKRRIVQPEFVQKLRTKLAVGGVIHLATDWENYAEHMMDVMSSAEGFTNVCGDKQFSPRPEERPITKFERRGQSLGHGVWDLLFEKTADQSMT</sequence>
<comment type="similarity">
    <text evidence="8 9">Belongs to the class I-like SAM-binding methyltransferase superfamily. TrmB family.</text>
</comment>
<dbReference type="Gene3D" id="3.40.50.150">
    <property type="entry name" value="Vaccinia Virus protein VP39"/>
    <property type="match status" value="1"/>
</dbReference>
<feature type="binding site" evidence="9">
    <location>
        <position position="117"/>
    </location>
    <ligand>
        <name>S-adenosyl-L-methionine</name>
        <dbReference type="ChEBI" id="CHEBI:59789"/>
    </ligand>
</feature>
<evidence type="ECO:0000256" key="9">
    <source>
        <dbReference type="HAMAP-Rule" id="MF_01057"/>
    </source>
</evidence>
<gene>
    <name evidence="9 10" type="primary">trmB</name>
    <name evidence="10" type="ORF">DPBNPPHM_00648</name>
</gene>
<accession>A0A5S9MU76</accession>
<proteinExistence type="inferred from homology"/>
<evidence type="ECO:0000256" key="2">
    <source>
        <dbReference type="ARBA" id="ARBA00003015"/>
    </source>
</evidence>
<comment type="function">
    <text evidence="2 9">Catalyzes the formation of N(7)-methylguanine at position 46 (m7G46) in tRNA.</text>
</comment>
<keyword evidence="3 9" id="KW-0489">Methyltransferase</keyword>
<keyword evidence="4 9" id="KW-0808">Transferase</keyword>
<name>A0A5S9MU76_9GAMM</name>
<evidence type="ECO:0000256" key="4">
    <source>
        <dbReference type="ARBA" id="ARBA00022679"/>
    </source>
</evidence>
<dbReference type="AlphaFoldDB" id="A0A5S9MU76"/>
<dbReference type="UniPathway" id="UPA00989"/>
<dbReference type="GO" id="GO:0008176">
    <property type="term" value="F:tRNA (guanine(46)-N7)-methyltransferase activity"/>
    <property type="evidence" value="ECO:0007669"/>
    <property type="project" value="UniProtKB-UniRule"/>
</dbReference>
<dbReference type="NCBIfam" id="TIGR00091">
    <property type="entry name" value="tRNA (guanosine(46)-N7)-methyltransferase TrmB"/>
    <property type="match status" value="1"/>
</dbReference>
<dbReference type="Proteomes" id="UP000434580">
    <property type="component" value="Unassembled WGS sequence"/>
</dbReference>
<dbReference type="CDD" id="cd02440">
    <property type="entry name" value="AdoMet_MTases"/>
    <property type="match status" value="1"/>
</dbReference>
<dbReference type="PROSITE" id="PS51625">
    <property type="entry name" value="SAM_MT_TRMB"/>
    <property type="match status" value="1"/>
</dbReference>
<feature type="binding site" evidence="9">
    <location>
        <position position="90"/>
    </location>
    <ligand>
        <name>S-adenosyl-L-methionine</name>
        <dbReference type="ChEBI" id="CHEBI:59789"/>
    </ligand>
</feature>
<evidence type="ECO:0000313" key="10">
    <source>
        <dbReference type="EMBL" id="CAA0083885.1"/>
    </source>
</evidence>